<gene>
    <name evidence="1" type="ORF">DVH24_014173</name>
</gene>
<evidence type="ECO:0000313" key="2">
    <source>
        <dbReference type="Proteomes" id="UP000290289"/>
    </source>
</evidence>
<organism evidence="1 2">
    <name type="scientific">Malus domestica</name>
    <name type="common">Apple</name>
    <name type="synonym">Pyrus malus</name>
    <dbReference type="NCBI Taxonomy" id="3750"/>
    <lineage>
        <taxon>Eukaryota</taxon>
        <taxon>Viridiplantae</taxon>
        <taxon>Streptophyta</taxon>
        <taxon>Embryophyta</taxon>
        <taxon>Tracheophyta</taxon>
        <taxon>Spermatophyta</taxon>
        <taxon>Magnoliopsida</taxon>
        <taxon>eudicotyledons</taxon>
        <taxon>Gunneridae</taxon>
        <taxon>Pentapetalae</taxon>
        <taxon>rosids</taxon>
        <taxon>fabids</taxon>
        <taxon>Rosales</taxon>
        <taxon>Rosaceae</taxon>
        <taxon>Amygdaloideae</taxon>
        <taxon>Maleae</taxon>
        <taxon>Malus</taxon>
    </lineage>
</organism>
<dbReference type="Proteomes" id="UP000290289">
    <property type="component" value="Chromosome 7"/>
</dbReference>
<accession>A0A498JFM0</accession>
<sequence length="129" mass="14758">MESHPNTCYLRVEDEPETNKIAGEIVRKQHQLKKLTIRIDIRRNAAVEVVCGDVHPSELRVPPQAPGKRLQRRKLCNSVGNFAAHLVVEKTEESKVFQLRKGFWDPPRNQIVGKIQALESSDVAELRRN</sequence>
<protein>
    <submittedName>
        <fullName evidence="1">Uncharacterized protein</fullName>
    </submittedName>
</protein>
<evidence type="ECO:0000313" key="1">
    <source>
        <dbReference type="EMBL" id="RXH93597.1"/>
    </source>
</evidence>
<name>A0A498JFM0_MALDO</name>
<keyword evidence="2" id="KW-1185">Reference proteome</keyword>
<dbReference type="EMBL" id="RDQH01000333">
    <property type="protein sequence ID" value="RXH93597.1"/>
    <property type="molecule type" value="Genomic_DNA"/>
</dbReference>
<proteinExistence type="predicted"/>
<comment type="caution">
    <text evidence="1">The sequence shown here is derived from an EMBL/GenBank/DDBJ whole genome shotgun (WGS) entry which is preliminary data.</text>
</comment>
<dbReference type="AlphaFoldDB" id="A0A498JFM0"/>
<reference evidence="1 2" key="1">
    <citation type="submission" date="2018-10" db="EMBL/GenBank/DDBJ databases">
        <title>A high-quality apple genome assembly.</title>
        <authorList>
            <person name="Hu J."/>
        </authorList>
    </citation>
    <scope>NUCLEOTIDE SEQUENCE [LARGE SCALE GENOMIC DNA]</scope>
    <source>
        <strain evidence="2">cv. HFTH1</strain>
        <tissue evidence="1">Young leaf</tissue>
    </source>
</reference>